<organism evidence="2">
    <name type="scientific">Anguilla anguilla</name>
    <name type="common">European freshwater eel</name>
    <name type="synonym">Muraena anguilla</name>
    <dbReference type="NCBI Taxonomy" id="7936"/>
    <lineage>
        <taxon>Eukaryota</taxon>
        <taxon>Metazoa</taxon>
        <taxon>Chordata</taxon>
        <taxon>Craniata</taxon>
        <taxon>Vertebrata</taxon>
        <taxon>Euteleostomi</taxon>
        <taxon>Actinopterygii</taxon>
        <taxon>Neopterygii</taxon>
        <taxon>Teleostei</taxon>
        <taxon>Anguilliformes</taxon>
        <taxon>Anguillidae</taxon>
        <taxon>Anguilla</taxon>
    </lineage>
</organism>
<dbReference type="AlphaFoldDB" id="A0A0E9P5F1"/>
<keyword evidence="1" id="KW-0472">Membrane</keyword>
<reference evidence="2" key="2">
    <citation type="journal article" date="2015" name="Fish Shellfish Immunol.">
        <title>Early steps in the European eel (Anguilla anguilla)-Vibrio vulnificus interaction in the gills: Role of the RtxA13 toxin.</title>
        <authorList>
            <person name="Callol A."/>
            <person name="Pajuelo D."/>
            <person name="Ebbesson L."/>
            <person name="Teles M."/>
            <person name="MacKenzie S."/>
            <person name="Amaro C."/>
        </authorList>
    </citation>
    <scope>NUCLEOTIDE SEQUENCE</scope>
</reference>
<reference evidence="2" key="1">
    <citation type="submission" date="2014-11" db="EMBL/GenBank/DDBJ databases">
        <authorList>
            <person name="Amaro Gonzalez C."/>
        </authorList>
    </citation>
    <scope>NUCLEOTIDE SEQUENCE</scope>
</reference>
<feature type="transmembrane region" description="Helical" evidence="1">
    <location>
        <begin position="12"/>
        <end position="29"/>
    </location>
</feature>
<name>A0A0E9P5F1_ANGAN</name>
<sequence>MGKQHCQIIVPVALLLLGILGILLLAIPANDMKQPPEYMVKPV</sequence>
<accession>A0A0E9P5F1</accession>
<dbReference type="EMBL" id="GBXM01108876">
    <property type="protein sequence ID" value="JAG99700.1"/>
    <property type="molecule type" value="Transcribed_RNA"/>
</dbReference>
<protein>
    <submittedName>
        <fullName evidence="2">Uncharacterized protein</fullName>
    </submittedName>
</protein>
<evidence type="ECO:0000256" key="1">
    <source>
        <dbReference type="SAM" id="Phobius"/>
    </source>
</evidence>
<proteinExistence type="predicted"/>
<evidence type="ECO:0000313" key="2">
    <source>
        <dbReference type="EMBL" id="JAG99700.1"/>
    </source>
</evidence>
<keyword evidence="1" id="KW-1133">Transmembrane helix</keyword>
<keyword evidence="1" id="KW-0812">Transmembrane</keyword>